<keyword evidence="3" id="KW-1185">Reference proteome</keyword>
<organism evidence="2 3">
    <name type="scientific">Methylorubrum extorquens (strain ATCC 14718 / DSM 1338 / JCM 2805 / NCIMB 9133 / AM1)</name>
    <name type="common">Methylobacterium extorquens</name>
    <dbReference type="NCBI Taxonomy" id="272630"/>
    <lineage>
        <taxon>Bacteria</taxon>
        <taxon>Pseudomonadati</taxon>
        <taxon>Pseudomonadota</taxon>
        <taxon>Alphaproteobacteria</taxon>
        <taxon>Hyphomicrobiales</taxon>
        <taxon>Methylobacteriaceae</taxon>
        <taxon>Methylorubrum</taxon>
    </lineage>
</organism>
<dbReference type="HOGENOM" id="CLU_2330509_0_0_5"/>
<sequence>MSGPVGAATGTGQADAVASGRIATSPEDVRRQSENRPTATQAASQGDDPKASAAPSSEDKVSQAKMALQRAVDLNAKGDKSCTDAVRQARELAPQKDR</sequence>
<evidence type="ECO:0000256" key="1">
    <source>
        <dbReference type="SAM" id="MobiDB-lite"/>
    </source>
</evidence>
<reference evidence="2 3" key="1">
    <citation type="journal article" date="2009" name="PLoS ONE">
        <title>Methylobacterium genome sequences: a reference blueprint to investigate microbial metabolism of C1 compounds from natural and industrial sources.</title>
        <authorList>
            <person name="Vuilleumier S."/>
            <person name="Chistoserdova L."/>
            <person name="Lee M.-C."/>
            <person name="Bringel F."/>
            <person name="Lajus A."/>
            <person name="Zhou Y."/>
            <person name="Gourion B."/>
            <person name="Barbe V."/>
            <person name="Chang J."/>
            <person name="Cruveiller S."/>
            <person name="Dossat C."/>
            <person name="Gillett W."/>
            <person name="Gruffaz C."/>
            <person name="Haugen E."/>
            <person name="Hourcade E."/>
            <person name="Levy R."/>
            <person name="Mangenot S."/>
            <person name="Muller E."/>
            <person name="Nadalig T."/>
            <person name="Pagni M."/>
            <person name="Penny C."/>
            <person name="Peyraud R."/>
            <person name="Robinson D.G."/>
            <person name="Roche D."/>
            <person name="Rouy Z."/>
            <person name="Saenampechek C."/>
            <person name="Salvignol G."/>
            <person name="Vallenet D."/>
            <person name="Wu Z."/>
            <person name="Marx C.J."/>
            <person name="Vorholt J.A."/>
            <person name="Olson M.V."/>
            <person name="Kaul R."/>
            <person name="Weissenbach J."/>
            <person name="Medigue C."/>
            <person name="Lidstrom M.E."/>
        </authorList>
    </citation>
    <scope>NUCLEOTIDE SEQUENCE [LARGE SCALE GENOMIC DNA]</scope>
    <source>
        <strain evidence="3">ATCC 14718 / DSM 1338 / JCM 2805 / NCIMB 9133 / AM1</strain>
    </source>
</reference>
<dbReference type="Proteomes" id="UP000009081">
    <property type="component" value="Chromosome"/>
</dbReference>
<gene>
    <name evidence="2" type="ordered locus">MexAM1_META1p4074</name>
</gene>
<dbReference type="KEGG" id="mea:Mex_1p4074"/>
<dbReference type="EMBL" id="CP001510">
    <property type="protein sequence ID" value="ACS41730.1"/>
    <property type="molecule type" value="Genomic_DNA"/>
</dbReference>
<evidence type="ECO:0000313" key="2">
    <source>
        <dbReference type="EMBL" id="ACS41730.1"/>
    </source>
</evidence>
<dbReference type="STRING" id="272630.MexAM1_META1p4074"/>
<protein>
    <submittedName>
        <fullName evidence="2">Uncharacterized protein</fullName>
    </submittedName>
</protein>
<feature type="region of interest" description="Disordered" evidence="1">
    <location>
        <begin position="77"/>
        <end position="98"/>
    </location>
</feature>
<accession>C5B1C9</accession>
<feature type="compositionally biased region" description="Polar residues" evidence="1">
    <location>
        <begin position="35"/>
        <end position="44"/>
    </location>
</feature>
<evidence type="ECO:0000313" key="3">
    <source>
        <dbReference type="Proteomes" id="UP000009081"/>
    </source>
</evidence>
<feature type="region of interest" description="Disordered" evidence="1">
    <location>
        <begin position="1"/>
        <end position="65"/>
    </location>
</feature>
<dbReference type="AlphaFoldDB" id="C5B1C9"/>
<dbReference type="eggNOG" id="ENOG5030ZZ4">
    <property type="taxonomic scope" value="Bacteria"/>
</dbReference>
<proteinExistence type="predicted"/>
<name>C5B1C9_METEA</name>